<dbReference type="GO" id="GO:0004497">
    <property type="term" value="F:monooxygenase activity"/>
    <property type="evidence" value="ECO:0007669"/>
    <property type="project" value="UniProtKB-KW"/>
</dbReference>
<feature type="transmembrane region" description="Helical" evidence="8">
    <location>
        <begin position="21"/>
        <end position="43"/>
    </location>
</feature>
<keyword evidence="3 8" id="KW-1133">Transmembrane helix</keyword>
<evidence type="ECO:0000256" key="8">
    <source>
        <dbReference type="SAM" id="Phobius"/>
    </source>
</evidence>
<keyword evidence="6 8" id="KW-0472">Membrane</keyword>
<comment type="similarity">
    <text evidence="7">Belongs to the anthrone oxygenase family.</text>
</comment>
<evidence type="ECO:0000313" key="10">
    <source>
        <dbReference type="EMBL" id="AUW31243.1"/>
    </source>
</evidence>
<organism evidence="9">
    <name type="scientific">Cladonia uncialis subsp. uncialis</name>
    <dbReference type="NCBI Taxonomy" id="180999"/>
    <lineage>
        <taxon>Eukaryota</taxon>
        <taxon>Fungi</taxon>
        <taxon>Dikarya</taxon>
        <taxon>Ascomycota</taxon>
        <taxon>Pezizomycotina</taxon>
        <taxon>Lecanoromycetes</taxon>
        <taxon>OSLEUM clade</taxon>
        <taxon>Lecanoromycetidae</taxon>
        <taxon>Lecanorales</taxon>
        <taxon>Lecanorineae</taxon>
        <taxon>Cladoniaceae</taxon>
        <taxon>Cladonia</taxon>
    </lineage>
</organism>
<keyword evidence="2 8" id="KW-0812">Transmembrane</keyword>
<feature type="transmembrane region" description="Helical" evidence="8">
    <location>
        <begin position="93"/>
        <end position="114"/>
    </location>
</feature>
<dbReference type="EMBL" id="KX264256">
    <property type="protein sequence ID" value="ANM86410.1"/>
    <property type="molecule type" value="Genomic_DNA"/>
</dbReference>
<protein>
    <submittedName>
        <fullName evidence="9">Putative monooxygenase</fullName>
    </submittedName>
</protein>
<evidence type="ECO:0000256" key="1">
    <source>
        <dbReference type="ARBA" id="ARBA00004141"/>
    </source>
</evidence>
<comment type="subcellular location">
    <subcellularLocation>
        <location evidence="1">Membrane</location>
        <topology evidence="1">Multi-pass membrane protein</topology>
    </subcellularLocation>
</comment>
<keyword evidence="5 9" id="KW-0503">Monooxygenase</keyword>
<keyword evidence="4" id="KW-0560">Oxidoreductase</keyword>
<evidence type="ECO:0000256" key="4">
    <source>
        <dbReference type="ARBA" id="ARBA00023002"/>
    </source>
</evidence>
<feature type="transmembrane region" description="Helical" evidence="8">
    <location>
        <begin position="63"/>
        <end position="81"/>
    </location>
</feature>
<dbReference type="GO" id="GO:0016020">
    <property type="term" value="C:membrane"/>
    <property type="evidence" value="ECO:0007669"/>
    <property type="project" value="UniProtKB-SubCell"/>
</dbReference>
<dbReference type="PANTHER" id="PTHR35042">
    <property type="entry name" value="ANTHRONE OXYGENASE ENCC"/>
    <property type="match status" value="1"/>
</dbReference>
<evidence type="ECO:0000256" key="6">
    <source>
        <dbReference type="ARBA" id="ARBA00023136"/>
    </source>
</evidence>
<name>A0A1Z1C4B4_CLAUC</name>
<dbReference type="InterPro" id="IPR013901">
    <property type="entry name" value="Anthrone_oxy"/>
</dbReference>
<sequence length="176" mass="18889">MADKESQETHPISKIGAPATAVITGSFLAGVMMSVSLMAVPVLLETTTDPTQLVRQWARTYHYGHQIAPTLAVTTFLLYAYTTVSRRAAARRWAVFTAAGVTSIAMVPFTWIVMSPTNNKLFALEAGAGSKIMAAATFGEAVQLVNRWSTLHLVRSLFPLAGSVIGLTGTLGELKY</sequence>
<reference evidence="10" key="2">
    <citation type="submission" date="2017-12" db="EMBL/GenBank/DDBJ databases">
        <title>Genome Sequencing Reveals a Rich Biosynthetic Potential.</title>
        <authorList>
            <person name="Bertrand R.L."/>
            <person name="Abdel-Hameed M.E."/>
            <person name="Sorensen J.L."/>
        </authorList>
    </citation>
    <scope>NUCLEOTIDE SEQUENCE</scope>
</reference>
<evidence type="ECO:0000256" key="5">
    <source>
        <dbReference type="ARBA" id="ARBA00023033"/>
    </source>
</evidence>
<reference evidence="9" key="1">
    <citation type="submission" date="2016-05" db="EMBL/GenBank/DDBJ databases">
        <title>Lichen genome sequencing reveals its rich biosynthetic potential.</title>
        <authorList>
            <person name="Bertrand R.L."/>
            <person name="Abdel-Hameed M."/>
            <person name="Sorensen J.L."/>
        </authorList>
    </citation>
    <scope>NUCLEOTIDE SEQUENCE</scope>
</reference>
<dbReference type="PANTHER" id="PTHR35042:SF3">
    <property type="entry name" value="ANTHRONE OXYGENASE-RELATED"/>
    <property type="match status" value="1"/>
</dbReference>
<accession>A0A1Z1C4B4</accession>
<dbReference type="Pfam" id="PF08592">
    <property type="entry name" value="Anthrone_oxy"/>
    <property type="match status" value="1"/>
</dbReference>
<evidence type="ECO:0000313" key="9">
    <source>
        <dbReference type="EMBL" id="ANM86410.1"/>
    </source>
</evidence>
<evidence type="ECO:0000256" key="3">
    <source>
        <dbReference type="ARBA" id="ARBA00022989"/>
    </source>
</evidence>
<evidence type="ECO:0000256" key="2">
    <source>
        <dbReference type="ARBA" id="ARBA00022692"/>
    </source>
</evidence>
<proteinExistence type="inferred from homology"/>
<dbReference type="EMBL" id="MG777501">
    <property type="protein sequence ID" value="AUW31243.1"/>
    <property type="molecule type" value="Genomic_DNA"/>
</dbReference>
<evidence type="ECO:0000256" key="7">
    <source>
        <dbReference type="ARBA" id="ARBA00034313"/>
    </source>
</evidence>
<dbReference type="AlphaFoldDB" id="A0A1Z1C4B4"/>